<dbReference type="InterPro" id="IPR016156">
    <property type="entry name" value="FAD/NAD-linked_Rdtase_dimer_sf"/>
</dbReference>
<dbReference type="SUPFAM" id="SSF55424">
    <property type="entry name" value="FAD/NAD-linked reductases, dimerisation (C-terminal) domain"/>
    <property type="match status" value="1"/>
</dbReference>
<dbReference type="InterPro" id="IPR036188">
    <property type="entry name" value="FAD/NAD-bd_sf"/>
</dbReference>
<evidence type="ECO:0000256" key="4">
    <source>
        <dbReference type="ARBA" id="ARBA00022827"/>
    </source>
</evidence>
<evidence type="ECO:0000259" key="8">
    <source>
        <dbReference type="Pfam" id="PF07992"/>
    </source>
</evidence>
<keyword evidence="4" id="KW-0274">FAD</keyword>
<evidence type="ECO:0000313" key="9">
    <source>
        <dbReference type="EMBL" id="CAA9271438.1"/>
    </source>
</evidence>
<evidence type="ECO:0000256" key="3">
    <source>
        <dbReference type="ARBA" id="ARBA00022630"/>
    </source>
</evidence>
<name>A0A6J4J7X9_9ACTN</name>
<keyword evidence="5 9" id="KW-0560">Oxidoreductase</keyword>
<dbReference type="InterPro" id="IPR050260">
    <property type="entry name" value="FAD-bd_OxRdtase"/>
</dbReference>
<dbReference type="PRINTS" id="PR00411">
    <property type="entry name" value="PNDRDTASEI"/>
</dbReference>
<dbReference type="PRINTS" id="PR00368">
    <property type="entry name" value="FADPNR"/>
</dbReference>
<keyword evidence="6" id="KW-0676">Redox-active center</keyword>
<dbReference type="Pfam" id="PF02852">
    <property type="entry name" value="Pyr_redox_dim"/>
    <property type="match status" value="1"/>
</dbReference>
<evidence type="ECO:0000259" key="7">
    <source>
        <dbReference type="Pfam" id="PF02852"/>
    </source>
</evidence>
<reference evidence="9" key="1">
    <citation type="submission" date="2020-02" db="EMBL/GenBank/DDBJ databases">
        <authorList>
            <person name="Meier V. D."/>
        </authorList>
    </citation>
    <scope>NUCLEOTIDE SEQUENCE</scope>
    <source>
        <strain evidence="9">AVDCRST_MAG76</strain>
    </source>
</reference>
<dbReference type="SUPFAM" id="SSF51905">
    <property type="entry name" value="FAD/NAD(P)-binding domain"/>
    <property type="match status" value="2"/>
</dbReference>
<dbReference type="Gene3D" id="3.50.50.60">
    <property type="entry name" value="FAD/NAD(P)-binding domain"/>
    <property type="match status" value="2"/>
</dbReference>
<evidence type="ECO:0000256" key="1">
    <source>
        <dbReference type="ARBA" id="ARBA00001974"/>
    </source>
</evidence>
<dbReference type="GO" id="GO:0050451">
    <property type="term" value="F:CoA-disulfide reductase (NADPH) activity"/>
    <property type="evidence" value="ECO:0007669"/>
    <property type="project" value="UniProtKB-EC"/>
</dbReference>
<dbReference type="InterPro" id="IPR023753">
    <property type="entry name" value="FAD/NAD-binding_dom"/>
</dbReference>
<dbReference type="EC" id="1.8.1.14" evidence="9"/>
<dbReference type="InterPro" id="IPR004099">
    <property type="entry name" value="Pyr_nucl-diS_OxRdtase_dimer"/>
</dbReference>
<evidence type="ECO:0000256" key="2">
    <source>
        <dbReference type="ARBA" id="ARBA00009130"/>
    </source>
</evidence>
<dbReference type="PANTHER" id="PTHR43429">
    <property type="entry name" value="PYRIDINE NUCLEOTIDE-DISULFIDE OXIDOREDUCTASE DOMAIN-CONTAINING"/>
    <property type="match status" value="1"/>
</dbReference>
<evidence type="ECO:0000256" key="5">
    <source>
        <dbReference type="ARBA" id="ARBA00023002"/>
    </source>
</evidence>
<comment type="cofactor">
    <cofactor evidence="1">
        <name>FAD</name>
        <dbReference type="ChEBI" id="CHEBI:57692"/>
    </cofactor>
</comment>
<dbReference type="AlphaFoldDB" id="A0A6J4J7X9"/>
<dbReference type="EMBL" id="CADCSZ010000203">
    <property type="protein sequence ID" value="CAA9271438.1"/>
    <property type="molecule type" value="Genomic_DNA"/>
</dbReference>
<comment type="similarity">
    <text evidence="2">Belongs to the class-III pyridine nucleotide-disulfide oxidoreductase family.</text>
</comment>
<accession>A0A6J4J7X9</accession>
<dbReference type="PANTHER" id="PTHR43429:SF1">
    <property type="entry name" value="NAD(P)H SULFUR OXIDOREDUCTASE (COA-DEPENDENT)"/>
    <property type="match status" value="1"/>
</dbReference>
<dbReference type="Pfam" id="PF07992">
    <property type="entry name" value="Pyr_redox_2"/>
    <property type="match status" value="1"/>
</dbReference>
<proteinExistence type="inferred from homology"/>
<organism evidence="9">
    <name type="scientific">uncultured Acidimicrobiales bacterium</name>
    <dbReference type="NCBI Taxonomy" id="310071"/>
    <lineage>
        <taxon>Bacteria</taxon>
        <taxon>Bacillati</taxon>
        <taxon>Actinomycetota</taxon>
        <taxon>Acidimicrobiia</taxon>
        <taxon>Acidimicrobiales</taxon>
        <taxon>environmental samples</taxon>
    </lineage>
</organism>
<protein>
    <submittedName>
        <fullName evidence="9">CoA-disulfide reductase</fullName>
        <ecNumber evidence="9">1.8.1.14</ecNumber>
    </submittedName>
</protein>
<feature type="domain" description="Pyridine nucleotide-disulphide oxidoreductase dimerisation" evidence="7">
    <location>
        <begin position="334"/>
        <end position="437"/>
    </location>
</feature>
<keyword evidence="3" id="KW-0285">Flavoprotein</keyword>
<gene>
    <name evidence="9" type="ORF">AVDCRST_MAG76-3445</name>
</gene>
<sequence>MVGRRLVVVGGDAGGMAAATVARRHDPDLDIVALERGRWTSYSACGIPYLIGGEVKRLEDLVIRRPKDLRDGFGIDVRMRCEAVAIDLDAGKIEVRNHELSRTFSLGFDLVHLGTGARPLRPPLPGIDLPFVGGVQTLDDASHMLRHVTTPPPWAPAGVRRVVVVGAGYIGLEMAEALVRRGASVTIVTDMPEVMPSLDPDMGAHVTRVMRGLGITVRCGTRVTGFEPGAVHAGETSLPADLVVLGLGVAPNAELAEEAGLVLGAAGAIRVDRRQRTSAEVASAAGDCCTSRHLVSGREVYVALGTVTNRQARVAGANLGGGYATFAGVLGTAVTKVCDLEVGRTGLNESEAAAAGFASVAATIESTTAAGYLKEAAGKIHVKVVAERGTGRLLGAQIVGRGPGAAKRIDVVATALTAGMDCAEVAELDLGYAPPFSPLWDPVAIAARKAASLASG</sequence>
<evidence type="ECO:0000256" key="6">
    <source>
        <dbReference type="ARBA" id="ARBA00023284"/>
    </source>
</evidence>
<feature type="domain" description="FAD/NAD(P)-binding" evidence="8">
    <location>
        <begin position="5"/>
        <end position="294"/>
    </location>
</feature>